<dbReference type="SUPFAM" id="SSF48403">
    <property type="entry name" value="Ankyrin repeat"/>
    <property type="match status" value="1"/>
</dbReference>
<dbReference type="OrthoDB" id="9812708at2"/>
<keyword evidence="1" id="KW-0677">Repeat</keyword>
<evidence type="ECO:0000313" key="6">
    <source>
        <dbReference type="Proteomes" id="UP000403266"/>
    </source>
</evidence>
<reference evidence="5 6" key="1">
    <citation type="journal article" date="2019" name="Syst. Appl. Microbiol.">
        <title>Microvirga tunisiensis sp. nov., a root nodule symbiotic bacterium isolated from Lupinus micranthus and L. luteus grown in Northern Tunisia.</title>
        <authorList>
            <person name="Msaddak A."/>
            <person name="Rejili M."/>
            <person name="Duran D."/>
            <person name="Mars M."/>
            <person name="Palacios J.M."/>
            <person name="Ruiz-Argueso T."/>
            <person name="Rey L."/>
            <person name="Imperial J."/>
        </authorList>
    </citation>
    <scope>NUCLEOTIDE SEQUENCE [LARGE SCALE GENOMIC DNA]</scope>
    <source>
        <strain evidence="5 6">Lmie10</strain>
    </source>
</reference>
<dbReference type="AlphaFoldDB" id="A0A5N7MWD3"/>
<sequence length="230" mass="23717">MANPLALIGLFGILALSGGAASAQTPPTRAELAAYRGLHAAAAQGSADDIQRLAEMGADPNTRDSNGRTPLHVAAFQGHGSSAQALITAGADSALLDNQRYDAVTIVAVRDDLPTLKALLAVGASAKLITSIYDGTALIAAAHLGHDGVVRELARAGAPLDHINNLGWTALIEAVILGDGGPRHTETVRALVEAGANPGIPDPNGVTSLQHAKSRNYRTITSILRQVQRR</sequence>
<comment type="caution">
    <text evidence="5">The sequence shown here is derived from an EMBL/GenBank/DDBJ whole genome shotgun (WGS) entry which is preliminary data.</text>
</comment>
<protein>
    <submittedName>
        <fullName evidence="5">Ankyrin repeat domain-containing protein</fullName>
    </submittedName>
</protein>
<evidence type="ECO:0000256" key="3">
    <source>
        <dbReference type="PROSITE-ProRule" id="PRU00023"/>
    </source>
</evidence>
<dbReference type="InterPro" id="IPR002110">
    <property type="entry name" value="Ankyrin_rpt"/>
</dbReference>
<name>A0A5N7MWD3_9HYPH</name>
<keyword evidence="4" id="KW-0732">Signal</keyword>
<evidence type="ECO:0000256" key="1">
    <source>
        <dbReference type="ARBA" id="ARBA00022737"/>
    </source>
</evidence>
<evidence type="ECO:0000256" key="4">
    <source>
        <dbReference type="SAM" id="SignalP"/>
    </source>
</evidence>
<dbReference type="SMART" id="SM00248">
    <property type="entry name" value="ANK"/>
    <property type="match status" value="4"/>
</dbReference>
<feature type="chain" id="PRO_5030135821" evidence="4">
    <location>
        <begin position="24"/>
        <end position="230"/>
    </location>
</feature>
<dbReference type="EMBL" id="VOSK01000365">
    <property type="protein sequence ID" value="MPR30414.1"/>
    <property type="molecule type" value="Genomic_DNA"/>
</dbReference>
<dbReference type="RefSeq" id="WP_152717256.1">
    <property type="nucleotide sequence ID" value="NZ_VOSJ01000399.1"/>
</dbReference>
<organism evidence="5 6">
    <name type="scientific">Microvirga tunisiensis</name>
    <dbReference type="NCBI Taxonomy" id="2108360"/>
    <lineage>
        <taxon>Bacteria</taxon>
        <taxon>Pseudomonadati</taxon>
        <taxon>Pseudomonadota</taxon>
        <taxon>Alphaproteobacteria</taxon>
        <taxon>Hyphomicrobiales</taxon>
        <taxon>Methylobacteriaceae</taxon>
        <taxon>Microvirga</taxon>
    </lineage>
</organism>
<keyword evidence="6" id="KW-1185">Reference proteome</keyword>
<dbReference type="PANTHER" id="PTHR24171">
    <property type="entry name" value="ANKYRIN REPEAT DOMAIN-CONTAINING PROTEIN 39-RELATED"/>
    <property type="match status" value="1"/>
</dbReference>
<dbReference type="Proteomes" id="UP000403266">
    <property type="component" value="Unassembled WGS sequence"/>
</dbReference>
<dbReference type="Pfam" id="PF13637">
    <property type="entry name" value="Ank_4"/>
    <property type="match status" value="1"/>
</dbReference>
<dbReference type="PRINTS" id="PR01415">
    <property type="entry name" value="ANKYRIN"/>
</dbReference>
<dbReference type="InterPro" id="IPR036770">
    <property type="entry name" value="Ankyrin_rpt-contain_sf"/>
</dbReference>
<evidence type="ECO:0000256" key="2">
    <source>
        <dbReference type="ARBA" id="ARBA00023043"/>
    </source>
</evidence>
<gene>
    <name evidence="5" type="ORF">FS320_36695</name>
</gene>
<feature type="repeat" description="ANK" evidence="3">
    <location>
        <begin position="66"/>
        <end position="98"/>
    </location>
</feature>
<feature type="repeat" description="ANK" evidence="3">
    <location>
        <begin position="33"/>
        <end position="65"/>
    </location>
</feature>
<dbReference type="PROSITE" id="PS50088">
    <property type="entry name" value="ANK_REPEAT"/>
    <property type="match status" value="2"/>
</dbReference>
<feature type="signal peptide" evidence="4">
    <location>
        <begin position="1"/>
        <end position="23"/>
    </location>
</feature>
<keyword evidence="2 3" id="KW-0040">ANK repeat</keyword>
<dbReference type="Gene3D" id="1.25.40.20">
    <property type="entry name" value="Ankyrin repeat-containing domain"/>
    <property type="match status" value="1"/>
</dbReference>
<proteinExistence type="predicted"/>
<dbReference type="PROSITE" id="PS50297">
    <property type="entry name" value="ANK_REP_REGION"/>
    <property type="match status" value="1"/>
</dbReference>
<dbReference type="Pfam" id="PF12796">
    <property type="entry name" value="Ank_2"/>
    <property type="match status" value="1"/>
</dbReference>
<accession>A0A5N7MWD3</accession>
<evidence type="ECO:0000313" key="5">
    <source>
        <dbReference type="EMBL" id="MPR30414.1"/>
    </source>
</evidence>